<reference evidence="1 2" key="1">
    <citation type="submission" date="2019-07" db="EMBL/GenBank/DDBJ databases">
        <title>Genomics analysis of Aphanomyces spp. identifies a new class of oomycete effector associated with host adaptation.</title>
        <authorList>
            <person name="Gaulin E."/>
        </authorList>
    </citation>
    <scope>NUCLEOTIDE SEQUENCE [LARGE SCALE GENOMIC DNA]</scope>
    <source>
        <strain evidence="1 2">ATCC 201684</strain>
    </source>
</reference>
<dbReference type="EMBL" id="VJMJ01000232">
    <property type="protein sequence ID" value="KAF0725853.1"/>
    <property type="molecule type" value="Genomic_DNA"/>
</dbReference>
<dbReference type="PANTHER" id="PTHR35748">
    <property type="entry name" value="OS05G0358400 PROTEIN"/>
    <property type="match status" value="1"/>
</dbReference>
<comment type="caution">
    <text evidence="1">The sequence shown here is derived from an EMBL/GenBank/DDBJ whole genome shotgun (WGS) entry which is preliminary data.</text>
</comment>
<protein>
    <recommendedName>
        <fullName evidence="3">Gamma-glutamylcyclotransferase AIG2-like domain-containing protein</fullName>
    </recommendedName>
</protein>
<name>A0A6G0WER3_9STRA</name>
<accession>A0A6G0WER3</accession>
<evidence type="ECO:0008006" key="3">
    <source>
        <dbReference type="Google" id="ProtNLM"/>
    </source>
</evidence>
<organism evidence="1 2">
    <name type="scientific">Aphanomyces euteiches</name>
    <dbReference type="NCBI Taxonomy" id="100861"/>
    <lineage>
        <taxon>Eukaryota</taxon>
        <taxon>Sar</taxon>
        <taxon>Stramenopiles</taxon>
        <taxon>Oomycota</taxon>
        <taxon>Saprolegniomycetes</taxon>
        <taxon>Saprolegniales</taxon>
        <taxon>Verrucalvaceae</taxon>
        <taxon>Aphanomyces</taxon>
    </lineage>
</organism>
<dbReference type="VEuPathDB" id="FungiDB:AeMF1_019408"/>
<dbReference type="Gene3D" id="3.10.490.10">
    <property type="entry name" value="Gamma-glutamyl cyclotransferase-like"/>
    <property type="match status" value="1"/>
</dbReference>
<proteinExistence type="predicted"/>
<dbReference type="PANTHER" id="PTHR35748:SF1">
    <property type="entry name" value="OS05G0358400 PROTEIN"/>
    <property type="match status" value="1"/>
</dbReference>
<sequence>MVKIIGYGSLLSEVSARSTFGAALSNFRLARVNNFRLARVNNFRRVFALPGSIFFRHGIANMATKEIGGLMVEPSAGSSFIVSVFDIPEEQLDSFYKRESLYKIASVPYEENDGTIDSALMCLASNDEELIANKGQAFFDDNYRAFGLHTVWGWDPDSGILPCRVYLRHCILAVQKLGKEVEEDFMINSYLGDRQTTIKDYVAKHPDIMNAVPPATLVGRYSG</sequence>
<dbReference type="Proteomes" id="UP000481153">
    <property type="component" value="Unassembled WGS sequence"/>
</dbReference>
<dbReference type="AlphaFoldDB" id="A0A6G0WER3"/>
<evidence type="ECO:0000313" key="1">
    <source>
        <dbReference type="EMBL" id="KAF0725853.1"/>
    </source>
</evidence>
<gene>
    <name evidence="1" type="ORF">Ae201684_015815</name>
</gene>
<keyword evidence="2" id="KW-1185">Reference proteome</keyword>
<evidence type="ECO:0000313" key="2">
    <source>
        <dbReference type="Proteomes" id="UP000481153"/>
    </source>
</evidence>